<protein>
    <submittedName>
        <fullName evidence="3">SRPBCC domain-containing protein</fullName>
    </submittedName>
</protein>
<evidence type="ECO:0000256" key="1">
    <source>
        <dbReference type="ARBA" id="ARBA00006817"/>
    </source>
</evidence>
<proteinExistence type="inferred from homology"/>
<dbReference type="SUPFAM" id="SSF55961">
    <property type="entry name" value="Bet v1-like"/>
    <property type="match status" value="1"/>
</dbReference>
<dbReference type="Proteomes" id="UP000596351">
    <property type="component" value="Plasmid p3"/>
</dbReference>
<dbReference type="InterPro" id="IPR013538">
    <property type="entry name" value="ASHA1/2-like_C"/>
</dbReference>
<dbReference type="InterPro" id="IPR023393">
    <property type="entry name" value="START-like_dom_sf"/>
</dbReference>
<keyword evidence="4" id="KW-1185">Reference proteome</keyword>
<dbReference type="CDD" id="cd07814">
    <property type="entry name" value="SRPBCC_CalC_Aha1-like"/>
    <property type="match status" value="1"/>
</dbReference>
<dbReference type="RefSeq" id="WP_202087101.1">
    <property type="nucleotide sequence ID" value="NZ_CP032408.1"/>
</dbReference>
<dbReference type="EMBL" id="CP032408">
    <property type="protein sequence ID" value="QRF54719.1"/>
    <property type="molecule type" value="Genomic_DNA"/>
</dbReference>
<gene>
    <name evidence="3" type="ORF">D4A92_24650</name>
</gene>
<keyword evidence="3" id="KW-0614">Plasmid</keyword>
<feature type="domain" description="Activator of Hsp90 ATPase homologue 1/2-like C-terminal" evidence="2">
    <location>
        <begin position="14"/>
        <end position="131"/>
    </location>
</feature>
<reference evidence="3 4" key="1">
    <citation type="submission" date="2018-09" db="EMBL/GenBank/DDBJ databases">
        <title>Rhizobium sp. MAE2-X.</title>
        <authorList>
            <person name="Lee Y."/>
            <person name="Jeon C.O."/>
        </authorList>
    </citation>
    <scope>NUCLEOTIDE SEQUENCE [LARGE SCALE GENOMIC DNA]</scope>
    <source>
        <strain evidence="3 4">MAE2-X</strain>
        <plasmid evidence="3 4">p3</plasmid>
    </source>
</reference>
<evidence type="ECO:0000259" key="2">
    <source>
        <dbReference type="Pfam" id="PF08327"/>
    </source>
</evidence>
<evidence type="ECO:0000313" key="3">
    <source>
        <dbReference type="EMBL" id="QRF54719.1"/>
    </source>
</evidence>
<accession>A0ABX7F2J5</accession>
<sequence>MTVEPFRHSILVHARQDEVFRYFIEPEAIVAWMGDEASVDPQPGGIFLLRFDDKIVEGRYVEVTPPSRLVIGWGRQGSACFPPHASRLEVILATEDTGTRVTIVHHSLPVEEQVRHALGWKHYLSRLKKVAAGHDVEIHSVPSELTQGVDE</sequence>
<name>A0ABX7F2J5_9HYPH</name>
<evidence type="ECO:0000313" key="4">
    <source>
        <dbReference type="Proteomes" id="UP000596351"/>
    </source>
</evidence>
<dbReference type="Gene3D" id="3.30.530.20">
    <property type="match status" value="1"/>
</dbReference>
<comment type="similarity">
    <text evidence="1">Belongs to the AHA1 family.</text>
</comment>
<geneLocation type="plasmid" evidence="3 4">
    <name>p3</name>
</geneLocation>
<organism evidence="3 4">
    <name type="scientific">Rhizobium rosettiformans</name>
    <dbReference type="NCBI Taxonomy" id="1368430"/>
    <lineage>
        <taxon>Bacteria</taxon>
        <taxon>Pseudomonadati</taxon>
        <taxon>Pseudomonadota</taxon>
        <taxon>Alphaproteobacteria</taxon>
        <taxon>Hyphomicrobiales</taxon>
        <taxon>Rhizobiaceae</taxon>
        <taxon>Rhizobium/Agrobacterium group</taxon>
        <taxon>Rhizobium</taxon>
    </lineage>
</organism>
<dbReference type="Pfam" id="PF08327">
    <property type="entry name" value="AHSA1"/>
    <property type="match status" value="1"/>
</dbReference>